<protein>
    <submittedName>
        <fullName evidence="2">Uncharacterized protein</fullName>
    </submittedName>
</protein>
<sequence>LLGSLAQPAAVLNVERDWARDRPSADPVVTASDDDTPVGVVVSIATIAAAAWLATLVVRHRFWYDQRRPYHFGAGLSRLTIPLEAAEWLNTHRPAGKLFTNFDASSNLHYFTRPRRDVPLLTNTWAYPPELMARIEDYYTHPHRDVPLLTNTWPYPPELMARIEDYYTGRGDFYQAVRDYSIEIAAITLTAATAPLAQTLDRGDDWTLVHLDVRHAIFLRADGPNAKLALEHAIARPDVDMAARKAIMRAAYPVGAYGLSAGGTALLYLGWIDQAMDVLGEAVQADPRNASSWAALGFAYATRATQRAKAADPGALADFRKALDCFGKVVALRPEDRLAKRNIAGVRQRISAILKRQSGGARP</sequence>
<feature type="transmembrane region" description="Helical" evidence="1">
    <location>
        <begin position="250"/>
        <end position="271"/>
    </location>
</feature>
<dbReference type="EMBL" id="LAZR01034567">
    <property type="protein sequence ID" value="KKL44946.1"/>
    <property type="molecule type" value="Genomic_DNA"/>
</dbReference>
<name>A0A0F9CU11_9ZZZZ</name>
<proteinExistence type="predicted"/>
<feature type="transmembrane region" description="Helical" evidence="1">
    <location>
        <begin position="38"/>
        <end position="58"/>
    </location>
</feature>
<accession>A0A0F9CU11</accession>
<dbReference type="InterPro" id="IPR011990">
    <property type="entry name" value="TPR-like_helical_dom_sf"/>
</dbReference>
<feature type="non-terminal residue" evidence="2">
    <location>
        <position position="1"/>
    </location>
</feature>
<organism evidence="2">
    <name type="scientific">marine sediment metagenome</name>
    <dbReference type="NCBI Taxonomy" id="412755"/>
    <lineage>
        <taxon>unclassified sequences</taxon>
        <taxon>metagenomes</taxon>
        <taxon>ecological metagenomes</taxon>
    </lineage>
</organism>
<keyword evidence="1" id="KW-1133">Transmembrane helix</keyword>
<gene>
    <name evidence="2" type="ORF">LCGC14_2360610</name>
</gene>
<keyword evidence="1" id="KW-0472">Membrane</keyword>
<dbReference type="AlphaFoldDB" id="A0A0F9CU11"/>
<keyword evidence="1" id="KW-0812">Transmembrane</keyword>
<dbReference type="SUPFAM" id="SSF48452">
    <property type="entry name" value="TPR-like"/>
    <property type="match status" value="1"/>
</dbReference>
<evidence type="ECO:0000256" key="1">
    <source>
        <dbReference type="SAM" id="Phobius"/>
    </source>
</evidence>
<dbReference type="Gene3D" id="1.25.40.10">
    <property type="entry name" value="Tetratricopeptide repeat domain"/>
    <property type="match status" value="1"/>
</dbReference>
<evidence type="ECO:0000313" key="2">
    <source>
        <dbReference type="EMBL" id="KKL44946.1"/>
    </source>
</evidence>
<comment type="caution">
    <text evidence="2">The sequence shown here is derived from an EMBL/GenBank/DDBJ whole genome shotgun (WGS) entry which is preliminary data.</text>
</comment>
<reference evidence="2" key="1">
    <citation type="journal article" date="2015" name="Nature">
        <title>Complex archaea that bridge the gap between prokaryotes and eukaryotes.</title>
        <authorList>
            <person name="Spang A."/>
            <person name="Saw J.H."/>
            <person name="Jorgensen S.L."/>
            <person name="Zaremba-Niedzwiedzka K."/>
            <person name="Martijn J."/>
            <person name="Lind A.E."/>
            <person name="van Eijk R."/>
            <person name="Schleper C."/>
            <person name="Guy L."/>
            <person name="Ettema T.J."/>
        </authorList>
    </citation>
    <scope>NUCLEOTIDE SEQUENCE</scope>
</reference>